<evidence type="ECO:0000313" key="13">
    <source>
        <dbReference type="EMBL" id="CAB4879863.1"/>
    </source>
</evidence>
<keyword evidence="3" id="KW-0378">Hydrolase</keyword>
<dbReference type="FunFam" id="1.10.486.10:FF:000003">
    <property type="entry name" value="ATP-dependent DNA helicase"/>
    <property type="match status" value="1"/>
</dbReference>
<sequence>MPAPNTPNAPDADQLLEHLNPPQRDAVTHDSGPLLILAGAGSGKTRVLTHRLAWLVATGRADATEILAITFTNRAAKEMRHRVEHLINRSTQGLWVMTFHSACARILRIDGEKIGYASGFSIFDQDDSKRLIKRTLDDLGHDPKRVAPAAVQGEISRAKNAMLTPAEYSDSTGSWWEETVAEVYRSYERSLEQQNAMDFDDLLVRTVRLLEGHDEVRQRWNRRFKHVMVDEYQDTNHAQYRLLNLLSQERRNLAVVGDDDQSIYSFRSADIRNILDFEKDHPDAVVVKLEQNYRSTQTILSAANAVISNNQERKSKSLWTESGEGDRIQIIDLEDEHAEARFVAGQIARLEEEGTSRDDIAVFSRTNATSRAMQDRLTREGIPFQVVGGTKFYERAEIRDAVAYLQLIVNPADQAAFSRVVNTPRRGIGPTTVSRVLAWANSSGLPVMEAVADPAAVPGLGTAAVKALDRFVAIMTSLAEVRASNPSTGNLVEEMFAKTGLIEALEAERTIESEGRVENLQELIGVGREHDANEEDNSLEAFLSQVSLVADADERQDDEGLVTLMTLHNAKGLEFPVVFVIACEEGLFPHSRSIEEGNVEEERRLAYVAITRAERELWLTWAHRRMVFGNWMGGLPSRFLHEIPPELVEGAQERVTEAPSWLMDAVSDSASGGAQSGVNFRIGDDVVHEQFGTGVVTSIEPGGVVAVRFGSDGAERRLVAALAPLAPA</sequence>
<dbReference type="GO" id="GO:0043138">
    <property type="term" value="F:3'-5' DNA helicase activity"/>
    <property type="evidence" value="ECO:0007669"/>
    <property type="project" value="UniProtKB-EC"/>
</dbReference>
<gene>
    <name evidence="13" type="ORF">UFOPK3444_01297</name>
</gene>
<dbReference type="Gene3D" id="1.10.486.10">
    <property type="entry name" value="PCRA, domain 4"/>
    <property type="match status" value="1"/>
</dbReference>
<evidence type="ECO:0000256" key="10">
    <source>
        <dbReference type="ARBA" id="ARBA00048988"/>
    </source>
</evidence>
<dbReference type="PANTHER" id="PTHR11070">
    <property type="entry name" value="UVRD / RECB / PCRA DNA HELICASE FAMILY MEMBER"/>
    <property type="match status" value="1"/>
</dbReference>
<keyword evidence="6" id="KW-0238">DNA-binding</keyword>
<evidence type="ECO:0000256" key="5">
    <source>
        <dbReference type="ARBA" id="ARBA00022840"/>
    </source>
</evidence>
<comment type="catalytic activity">
    <reaction evidence="10">
        <text>ATP + H2O = ADP + phosphate + H(+)</text>
        <dbReference type="Rhea" id="RHEA:13065"/>
        <dbReference type="ChEBI" id="CHEBI:15377"/>
        <dbReference type="ChEBI" id="CHEBI:15378"/>
        <dbReference type="ChEBI" id="CHEBI:30616"/>
        <dbReference type="ChEBI" id="CHEBI:43474"/>
        <dbReference type="ChEBI" id="CHEBI:456216"/>
        <dbReference type="EC" id="5.6.2.4"/>
    </reaction>
</comment>
<dbReference type="SUPFAM" id="SSF52540">
    <property type="entry name" value="P-loop containing nucleoside triphosphate hydrolases"/>
    <property type="match status" value="1"/>
</dbReference>
<proteinExistence type="inferred from homology"/>
<evidence type="ECO:0000256" key="8">
    <source>
        <dbReference type="ARBA" id="ARBA00034617"/>
    </source>
</evidence>
<dbReference type="PROSITE" id="PS51198">
    <property type="entry name" value="UVRD_HELICASE_ATP_BIND"/>
    <property type="match status" value="1"/>
</dbReference>
<dbReference type="InterPro" id="IPR027417">
    <property type="entry name" value="P-loop_NTPase"/>
</dbReference>
<dbReference type="InterPro" id="IPR013986">
    <property type="entry name" value="DExx_box_DNA_helicase_dom_sf"/>
</dbReference>
<keyword evidence="5" id="KW-0067">ATP-binding</keyword>
<evidence type="ECO:0000256" key="9">
    <source>
        <dbReference type="ARBA" id="ARBA00034808"/>
    </source>
</evidence>
<dbReference type="PROSITE" id="PS51217">
    <property type="entry name" value="UVRD_HELICASE_CTER"/>
    <property type="match status" value="1"/>
</dbReference>
<dbReference type="Gene3D" id="3.40.50.300">
    <property type="entry name" value="P-loop containing nucleotide triphosphate hydrolases"/>
    <property type="match status" value="2"/>
</dbReference>
<dbReference type="GO" id="GO:0000725">
    <property type="term" value="P:recombinational repair"/>
    <property type="evidence" value="ECO:0007669"/>
    <property type="project" value="TreeGrafter"/>
</dbReference>
<dbReference type="InterPro" id="IPR014017">
    <property type="entry name" value="DNA_helicase_UvrD-like_C"/>
</dbReference>
<dbReference type="CDD" id="cd18807">
    <property type="entry name" value="SF1_C_UvrD"/>
    <property type="match status" value="1"/>
</dbReference>
<evidence type="ECO:0000256" key="1">
    <source>
        <dbReference type="ARBA" id="ARBA00009922"/>
    </source>
</evidence>
<dbReference type="InterPro" id="IPR014016">
    <property type="entry name" value="UvrD-like_ATP-bd"/>
</dbReference>
<accession>A0A6J7EJT7</accession>
<evidence type="ECO:0000256" key="2">
    <source>
        <dbReference type="ARBA" id="ARBA00022741"/>
    </source>
</evidence>
<evidence type="ECO:0000256" key="6">
    <source>
        <dbReference type="ARBA" id="ARBA00023125"/>
    </source>
</evidence>
<protein>
    <recommendedName>
        <fullName evidence="9">DNA 3'-5' helicase</fullName>
        <ecNumber evidence="9">5.6.2.4</ecNumber>
    </recommendedName>
</protein>
<dbReference type="GO" id="GO:0005829">
    <property type="term" value="C:cytosol"/>
    <property type="evidence" value="ECO:0007669"/>
    <property type="project" value="TreeGrafter"/>
</dbReference>
<evidence type="ECO:0000256" key="7">
    <source>
        <dbReference type="ARBA" id="ARBA00023235"/>
    </source>
</evidence>
<dbReference type="Pfam" id="PF00580">
    <property type="entry name" value="UvrD-helicase"/>
    <property type="match status" value="1"/>
</dbReference>
<dbReference type="Pfam" id="PF13361">
    <property type="entry name" value="UvrD_C"/>
    <property type="match status" value="1"/>
</dbReference>
<dbReference type="GO" id="GO:0016787">
    <property type="term" value="F:hydrolase activity"/>
    <property type="evidence" value="ECO:0007669"/>
    <property type="project" value="UniProtKB-KW"/>
</dbReference>
<dbReference type="CDD" id="cd17932">
    <property type="entry name" value="DEXQc_UvrD"/>
    <property type="match status" value="1"/>
</dbReference>
<reference evidence="13" key="1">
    <citation type="submission" date="2020-05" db="EMBL/GenBank/DDBJ databases">
        <authorList>
            <person name="Chiriac C."/>
            <person name="Salcher M."/>
            <person name="Ghai R."/>
            <person name="Kavagutti S V."/>
        </authorList>
    </citation>
    <scope>NUCLEOTIDE SEQUENCE</scope>
</reference>
<name>A0A6J7EJT7_9ZZZZ</name>
<dbReference type="GO" id="GO:0033202">
    <property type="term" value="C:DNA helicase complex"/>
    <property type="evidence" value="ECO:0007669"/>
    <property type="project" value="TreeGrafter"/>
</dbReference>
<dbReference type="Gene3D" id="1.10.10.160">
    <property type="match status" value="1"/>
</dbReference>
<dbReference type="InterPro" id="IPR000212">
    <property type="entry name" value="DNA_helicase_UvrD/REP"/>
</dbReference>
<dbReference type="AlphaFoldDB" id="A0A6J7EJT7"/>
<keyword evidence="4" id="KW-0347">Helicase</keyword>
<evidence type="ECO:0000259" key="12">
    <source>
        <dbReference type="PROSITE" id="PS51217"/>
    </source>
</evidence>
<dbReference type="GO" id="GO:0005524">
    <property type="term" value="F:ATP binding"/>
    <property type="evidence" value="ECO:0007669"/>
    <property type="project" value="UniProtKB-KW"/>
</dbReference>
<dbReference type="PANTHER" id="PTHR11070:SF2">
    <property type="entry name" value="ATP-DEPENDENT DNA HELICASE SRS2"/>
    <property type="match status" value="1"/>
</dbReference>
<comment type="similarity">
    <text evidence="1">Belongs to the helicase family. UvrD subfamily.</text>
</comment>
<keyword evidence="7" id="KW-0413">Isomerase</keyword>
<evidence type="ECO:0000256" key="4">
    <source>
        <dbReference type="ARBA" id="ARBA00022806"/>
    </source>
</evidence>
<organism evidence="13">
    <name type="scientific">freshwater metagenome</name>
    <dbReference type="NCBI Taxonomy" id="449393"/>
    <lineage>
        <taxon>unclassified sequences</taxon>
        <taxon>metagenomes</taxon>
        <taxon>ecological metagenomes</taxon>
    </lineage>
</organism>
<evidence type="ECO:0000256" key="3">
    <source>
        <dbReference type="ARBA" id="ARBA00022801"/>
    </source>
</evidence>
<dbReference type="FunFam" id="1.10.10.160:FF:000001">
    <property type="entry name" value="ATP-dependent DNA helicase"/>
    <property type="match status" value="1"/>
</dbReference>
<evidence type="ECO:0000259" key="11">
    <source>
        <dbReference type="PROSITE" id="PS51198"/>
    </source>
</evidence>
<dbReference type="GO" id="GO:0003677">
    <property type="term" value="F:DNA binding"/>
    <property type="evidence" value="ECO:0007669"/>
    <property type="project" value="UniProtKB-KW"/>
</dbReference>
<keyword evidence="2" id="KW-0547">Nucleotide-binding</keyword>
<feature type="domain" description="UvrD-like helicase C-terminal" evidence="12">
    <location>
        <begin position="297"/>
        <end position="572"/>
    </location>
</feature>
<feature type="domain" description="UvrD-like helicase ATP-binding" evidence="11">
    <location>
        <begin position="17"/>
        <end position="296"/>
    </location>
</feature>
<dbReference type="EC" id="5.6.2.4" evidence="9"/>
<comment type="catalytic activity">
    <reaction evidence="8">
        <text>Couples ATP hydrolysis with the unwinding of duplex DNA by translocating in the 3'-5' direction.</text>
        <dbReference type="EC" id="5.6.2.4"/>
    </reaction>
</comment>
<dbReference type="EMBL" id="CAFBLU010000026">
    <property type="protein sequence ID" value="CAB4879863.1"/>
    <property type="molecule type" value="Genomic_DNA"/>
</dbReference>